<gene>
    <name evidence="2" type="ORF">PCOR1329_LOCUS387</name>
</gene>
<feature type="region of interest" description="Disordered" evidence="1">
    <location>
        <begin position="347"/>
        <end position="372"/>
    </location>
</feature>
<feature type="region of interest" description="Disordered" evidence="1">
    <location>
        <begin position="133"/>
        <end position="176"/>
    </location>
</feature>
<evidence type="ECO:0000313" key="3">
    <source>
        <dbReference type="Proteomes" id="UP001189429"/>
    </source>
</evidence>
<feature type="compositionally biased region" description="Basic and acidic residues" evidence="1">
    <location>
        <begin position="362"/>
        <end position="372"/>
    </location>
</feature>
<protein>
    <recommendedName>
        <fullName evidence="4">Tail assembly chaperone</fullName>
    </recommendedName>
</protein>
<evidence type="ECO:0000256" key="1">
    <source>
        <dbReference type="SAM" id="MobiDB-lite"/>
    </source>
</evidence>
<comment type="caution">
    <text evidence="2">The sequence shown here is derived from an EMBL/GenBank/DDBJ whole genome shotgun (WGS) entry which is preliminary data.</text>
</comment>
<feature type="compositionally biased region" description="Low complexity" evidence="1">
    <location>
        <begin position="153"/>
        <end position="167"/>
    </location>
</feature>
<organism evidence="2 3">
    <name type="scientific">Prorocentrum cordatum</name>
    <dbReference type="NCBI Taxonomy" id="2364126"/>
    <lineage>
        <taxon>Eukaryota</taxon>
        <taxon>Sar</taxon>
        <taxon>Alveolata</taxon>
        <taxon>Dinophyceae</taxon>
        <taxon>Prorocentrales</taxon>
        <taxon>Prorocentraceae</taxon>
        <taxon>Prorocentrum</taxon>
    </lineage>
</organism>
<proteinExistence type="predicted"/>
<feature type="non-terminal residue" evidence="2">
    <location>
        <position position="1"/>
    </location>
</feature>
<dbReference type="Proteomes" id="UP001189429">
    <property type="component" value="Unassembled WGS sequence"/>
</dbReference>
<evidence type="ECO:0008006" key="4">
    <source>
        <dbReference type="Google" id="ProtNLM"/>
    </source>
</evidence>
<dbReference type="EMBL" id="CAUYUJ010000070">
    <property type="protein sequence ID" value="CAK0788514.1"/>
    <property type="molecule type" value="Genomic_DNA"/>
</dbReference>
<sequence>VLKGRTVPRGLPRPIYRFDQTVPWGKFSELRAEASQVIADEGLDGIPRARVRADLADAPENDEVWVVSEPVFDGDQEVARISIQVAKESVACKLGNRGFAKFGSVVAALERIKVDDLDGYFAGRKSLLLVGLGGTHTPEERDGGPGSPTGLQALRGAPAGPQLPGAGEEPDEKADEDVRTLSVKFNAFNRRERVWVDSVKEMVEGAFSDWPLDGPRTFLWLMMSFAQLAMVLTFWLERHLQTAGWSENDRSIHEMRVMAEVFELAISYDQLDVASLAAFERLGRRWQAILEAHGKNPMNPNYEIADKFSGYNRRAQLVAPALRTYVAKEVREEAEIDKQTSKAKALRDEAKVALKRGKSTGKGKEKEESKDQ</sequence>
<name>A0ABN9P7H6_9DINO</name>
<evidence type="ECO:0000313" key="2">
    <source>
        <dbReference type="EMBL" id="CAK0788514.1"/>
    </source>
</evidence>
<reference evidence="2" key="1">
    <citation type="submission" date="2023-10" db="EMBL/GenBank/DDBJ databases">
        <authorList>
            <person name="Chen Y."/>
            <person name="Shah S."/>
            <person name="Dougan E. K."/>
            <person name="Thang M."/>
            <person name="Chan C."/>
        </authorList>
    </citation>
    <scope>NUCLEOTIDE SEQUENCE [LARGE SCALE GENOMIC DNA]</scope>
</reference>
<keyword evidence="3" id="KW-1185">Reference proteome</keyword>
<accession>A0ABN9P7H6</accession>